<accession>R6IMQ8</accession>
<dbReference type="RefSeq" id="WP_021716989.1">
    <property type="nucleotide sequence ID" value="NZ_AP019004.1"/>
</dbReference>
<sequence>MIIRPATIMRNDYNLISEYAHQSGEIVYLTKYGKGDLVVMSIKTFEQREEKFKFYHTVMQADLDRQKSAEELFDGDDAIARLKAKFID</sequence>
<evidence type="ECO:0000313" key="4">
    <source>
        <dbReference type="EMBL" id="MTU04732.1"/>
    </source>
</evidence>
<gene>
    <name evidence="2" type="ORF">BN533_00085</name>
    <name evidence="3" type="ORF">GMD11_09695</name>
    <name evidence="4" type="ORF">GMD18_10030</name>
</gene>
<dbReference type="InterPro" id="IPR036165">
    <property type="entry name" value="YefM-like_sf"/>
</dbReference>
<proteinExistence type="inferred from homology"/>
<evidence type="ECO:0000313" key="5">
    <source>
        <dbReference type="Proteomes" id="UP000443070"/>
    </source>
</evidence>
<dbReference type="Proteomes" id="UP000443070">
    <property type="component" value="Unassembled WGS sequence"/>
</dbReference>
<reference evidence="2" key="1">
    <citation type="submission" date="2012-11" db="EMBL/GenBank/DDBJ databases">
        <title>Dependencies among metagenomic species, viruses, plasmids and units of genetic variation.</title>
        <authorList>
            <person name="Nielsen H.B."/>
            <person name="Almeida M."/>
            <person name="Juncker A.S."/>
            <person name="Rasmussen S."/>
            <person name="Li J."/>
            <person name="Sunagawa S."/>
            <person name="Plichta D."/>
            <person name="Gautier L."/>
            <person name="Le Chatelier E."/>
            <person name="Peletier E."/>
            <person name="Bonde I."/>
            <person name="Nielsen T."/>
            <person name="Manichanh C."/>
            <person name="Arumugam M."/>
            <person name="Batto J."/>
            <person name="Santos M.B.Q.D."/>
            <person name="Blom N."/>
            <person name="Borruel N."/>
            <person name="Burgdorf K.S."/>
            <person name="Boumezbeur F."/>
            <person name="Casellas F."/>
            <person name="Dore J."/>
            <person name="Guarner F."/>
            <person name="Hansen T."/>
            <person name="Hildebrand F."/>
            <person name="Kaas R.S."/>
            <person name="Kennedy S."/>
            <person name="Kristiansen K."/>
            <person name="Kultima J.R."/>
            <person name="Leonard P."/>
            <person name="Levenez F."/>
            <person name="Lund O."/>
            <person name="Moumen B."/>
            <person name="Le Paslier D."/>
            <person name="Pons N."/>
            <person name="Pedersen O."/>
            <person name="Prifti E."/>
            <person name="Qin J."/>
            <person name="Raes J."/>
            <person name="Tap J."/>
            <person name="Tims S."/>
            <person name="Ussery D.W."/>
            <person name="Yamada T."/>
            <person name="MetaHit consortium"/>
            <person name="Renault P."/>
            <person name="Sicheritz-Ponten T."/>
            <person name="Bork P."/>
            <person name="Wang J."/>
            <person name="Brunak S."/>
            <person name="Ehrlich S.D."/>
        </authorList>
    </citation>
    <scope>NUCLEOTIDE SEQUENCE [LARGE SCALE GENOMIC DNA]</scope>
</reference>
<evidence type="ECO:0000313" key="6">
    <source>
        <dbReference type="Proteomes" id="UP000484547"/>
    </source>
</evidence>
<dbReference type="EMBL" id="WNBM01000008">
    <property type="protein sequence ID" value="MTT76533.1"/>
    <property type="molecule type" value="Genomic_DNA"/>
</dbReference>
<accession>A0A3G9H9T4</accession>
<dbReference type="AlphaFoldDB" id="A0A3G9H9T4"/>
<dbReference type="Proteomes" id="UP000484547">
    <property type="component" value="Unassembled WGS sequence"/>
</dbReference>
<protein>
    <submittedName>
        <fullName evidence="2">Prevent-host-death family protein</fullName>
    </submittedName>
    <submittedName>
        <fullName evidence="3">Type II toxin-antitoxin system Phd/YefM family antitoxin</fullName>
    </submittedName>
</protein>
<evidence type="ECO:0000313" key="2">
    <source>
        <dbReference type="EMBL" id="CDB46666.1"/>
    </source>
</evidence>
<dbReference type="EMBL" id="WNBW01000010">
    <property type="protein sequence ID" value="MTU04732.1"/>
    <property type="molecule type" value="Genomic_DNA"/>
</dbReference>
<comment type="similarity">
    <text evidence="1">Belongs to the phD/YefM antitoxin family.</text>
</comment>
<evidence type="ECO:0000256" key="1">
    <source>
        <dbReference type="ARBA" id="ARBA00009981"/>
    </source>
</evidence>
<dbReference type="SUPFAM" id="SSF143120">
    <property type="entry name" value="YefM-like"/>
    <property type="match status" value="1"/>
</dbReference>
<dbReference type="EMBL" id="CBDS010000093">
    <property type="protein sequence ID" value="CDB46666.1"/>
    <property type="molecule type" value="Genomic_DNA"/>
</dbReference>
<keyword evidence="5" id="KW-1185">Reference proteome</keyword>
<evidence type="ECO:0000313" key="3">
    <source>
        <dbReference type="EMBL" id="MTT76533.1"/>
    </source>
</evidence>
<comment type="caution">
    <text evidence="2">The sequence shown here is derived from an EMBL/GenBank/DDBJ whole genome shotgun (WGS) entry which is preliminary data.</text>
</comment>
<organism evidence="2">
    <name type="scientific">Phascolarctobacterium faecium</name>
    <dbReference type="NCBI Taxonomy" id="33025"/>
    <lineage>
        <taxon>Bacteria</taxon>
        <taxon>Bacillati</taxon>
        <taxon>Bacillota</taxon>
        <taxon>Negativicutes</taxon>
        <taxon>Acidaminococcales</taxon>
        <taxon>Acidaminococcaceae</taxon>
        <taxon>Phascolarctobacterium</taxon>
    </lineage>
</organism>
<reference evidence="5 6" key="2">
    <citation type="journal article" date="2019" name="Nat. Med.">
        <title>A library of human gut bacterial isolates paired with longitudinal multiomics data enables mechanistic microbiome research.</title>
        <authorList>
            <person name="Poyet M."/>
            <person name="Groussin M."/>
            <person name="Gibbons S.M."/>
            <person name="Avila-Pacheco J."/>
            <person name="Jiang X."/>
            <person name="Kearney S.M."/>
            <person name="Perrotta A.R."/>
            <person name="Berdy B."/>
            <person name="Zhao S."/>
            <person name="Lieberman T.D."/>
            <person name="Swanson P.K."/>
            <person name="Smith M."/>
            <person name="Roesemann S."/>
            <person name="Alexander J.E."/>
            <person name="Rich S.A."/>
            <person name="Livny J."/>
            <person name="Vlamakis H."/>
            <person name="Clish C."/>
            <person name="Bullock K."/>
            <person name="Deik A."/>
            <person name="Scott J."/>
            <person name="Pierce K.A."/>
            <person name="Xavier R.J."/>
            <person name="Alm E.J."/>
        </authorList>
    </citation>
    <scope>NUCLEOTIDE SEQUENCE [LARGE SCALE GENOMIC DNA]</scope>
    <source>
        <strain evidence="3 6">BIOML-A13</strain>
        <strain evidence="4 5">BIOML-A3</strain>
    </source>
</reference>
<dbReference type="OrthoDB" id="9795585at2"/>
<name>A0A3G9H9T4_9FIRM</name>
<dbReference type="GeneID" id="49407954"/>